<sequence>MKLLKYLSIRKKMTVLLIIASLALLMSSVITFTSLKKVIDNSEVMYNQRMKANDWISEIRYSIRASEGYSLEVMLSNDESEEAGLRDSIARLKSTSGVYIKKYAELPLSKKERTMLISTQKTFEHYRIERTKALSLAFDGKNDEAYSYYKNNVVPTRNAVYQSLDIIANSNKDKMEELNKKSKDDASRGIMILVISTLVALVLIISVGMIIVRTITKPLKEIQGLMAQAGQGDLTVRSTHKGKDELAKLTEDFNAMLTGLGSILITVHESAVSLTHTSEQLSEKSDHTRQAAVNLTENIEELEEGAITQRTSTNESARAMEEMAIGINRIAESASTVSESAVKVSKDAKSGNELVQNTIEQMVSLQHSVEETSGVVKRLGEQSAQISQIVDIITSIAEQTNLLSLNAAIEAARAGEHGRGFAVVADEVRKLAEESKRSAEQITTFIQRIQQDTEEAVKMMTKGSADTTAGMKAVSQTGESFKLIVEQVERVAEQIEEVSAISEEMAASSEEISASVVEMDTIADVSLANASEIKNLTNTQLGSIDNISSSAVSLRQMAQDLKMITELFKF</sequence>
<evidence type="ECO:0000256" key="6">
    <source>
        <dbReference type="PROSITE-ProRule" id="PRU00284"/>
    </source>
</evidence>
<dbReference type="GO" id="GO:0004888">
    <property type="term" value="F:transmembrane signaling receptor activity"/>
    <property type="evidence" value="ECO:0007669"/>
    <property type="project" value="InterPro"/>
</dbReference>
<dbReference type="Proteomes" id="UP000037558">
    <property type="component" value="Unassembled WGS sequence"/>
</dbReference>
<evidence type="ECO:0000313" key="11">
    <source>
        <dbReference type="Proteomes" id="UP000037558"/>
    </source>
</evidence>
<dbReference type="PATRIC" id="fig|284581.3.peg.3007"/>
<dbReference type="Pfam" id="PF00015">
    <property type="entry name" value="MCPsignal"/>
    <property type="match status" value="1"/>
</dbReference>
<dbReference type="CDD" id="cd19411">
    <property type="entry name" value="MCP2201-like_sensor"/>
    <property type="match status" value="1"/>
</dbReference>
<name>A0A0M0KVT3_9BACI</name>
<feature type="domain" description="HAMP" evidence="9">
    <location>
        <begin position="213"/>
        <end position="265"/>
    </location>
</feature>
<gene>
    <name evidence="10" type="ORF">AMD01_17495</name>
</gene>
<dbReference type="Pfam" id="PF12729">
    <property type="entry name" value="4HB_MCP_1"/>
    <property type="match status" value="1"/>
</dbReference>
<keyword evidence="7" id="KW-1133">Transmembrane helix</keyword>
<dbReference type="SMART" id="SM00304">
    <property type="entry name" value="HAMP"/>
    <property type="match status" value="1"/>
</dbReference>
<comment type="caution">
    <text evidence="10">The sequence shown here is derived from an EMBL/GenBank/DDBJ whole genome shotgun (WGS) entry which is preliminary data.</text>
</comment>
<evidence type="ECO:0000256" key="2">
    <source>
        <dbReference type="ARBA" id="ARBA00022475"/>
    </source>
</evidence>
<accession>A0A0M0KVT3</accession>
<reference evidence="11" key="1">
    <citation type="submission" date="2015-08" db="EMBL/GenBank/DDBJ databases">
        <title>Fjat-14210 dsm16467.</title>
        <authorList>
            <person name="Liu B."/>
            <person name="Wang J."/>
            <person name="Zhu Y."/>
            <person name="Liu G."/>
            <person name="Chen Q."/>
            <person name="Chen Z."/>
            <person name="Lan J."/>
            <person name="Che J."/>
            <person name="Ge C."/>
            <person name="Shi H."/>
            <person name="Pan Z."/>
            <person name="Liu X."/>
        </authorList>
    </citation>
    <scope>NUCLEOTIDE SEQUENCE [LARGE SCALE GENOMIC DNA]</scope>
    <source>
        <strain evidence="11">DSM 16467</strain>
    </source>
</reference>
<organism evidence="10 11">
    <name type="scientific">Priestia koreensis</name>
    <dbReference type="NCBI Taxonomy" id="284581"/>
    <lineage>
        <taxon>Bacteria</taxon>
        <taxon>Bacillati</taxon>
        <taxon>Bacillota</taxon>
        <taxon>Bacilli</taxon>
        <taxon>Bacillales</taxon>
        <taxon>Bacillaceae</taxon>
        <taxon>Priestia</taxon>
    </lineage>
</organism>
<keyword evidence="11" id="KW-1185">Reference proteome</keyword>
<dbReference type="InterPro" id="IPR004089">
    <property type="entry name" value="MCPsignal_dom"/>
</dbReference>
<evidence type="ECO:0000313" key="10">
    <source>
        <dbReference type="EMBL" id="KOO42931.1"/>
    </source>
</evidence>
<dbReference type="Pfam" id="PF00672">
    <property type="entry name" value="HAMP"/>
    <property type="match status" value="1"/>
</dbReference>
<comment type="similarity">
    <text evidence="5">Belongs to the methyl-accepting chemotaxis (MCP) protein family.</text>
</comment>
<evidence type="ECO:0000259" key="8">
    <source>
        <dbReference type="PROSITE" id="PS50111"/>
    </source>
</evidence>
<keyword evidence="2" id="KW-1003">Cell membrane</keyword>
<dbReference type="Gene3D" id="6.10.340.10">
    <property type="match status" value="1"/>
</dbReference>
<dbReference type="PRINTS" id="PR00260">
    <property type="entry name" value="CHEMTRNSDUCR"/>
</dbReference>
<dbReference type="CDD" id="cd06225">
    <property type="entry name" value="HAMP"/>
    <property type="match status" value="1"/>
</dbReference>
<keyword evidence="4 6" id="KW-0807">Transducer</keyword>
<dbReference type="InterPro" id="IPR024478">
    <property type="entry name" value="HlyB_4HB_MCP"/>
</dbReference>
<dbReference type="InterPro" id="IPR003660">
    <property type="entry name" value="HAMP_dom"/>
</dbReference>
<evidence type="ECO:0000259" key="9">
    <source>
        <dbReference type="PROSITE" id="PS50885"/>
    </source>
</evidence>
<dbReference type="RefSeq" id="WP_053402734.1">
    <property type="nucleotide sequence ID" value="NZ_JAUKEN010000001.1"/>
</dbReference>
<dbReference type="SMART" id="SM00283">
    <property type="entry name" value="MA"/>
    <property type="match status" value="1"/>
</dbReference>
<evidence type="ECO:0000256" key="7">
    <source>
        <dbReference type="SAM" id="Phobius"/>
    </source>
</evidence>
<feature type="transmembrane region" description="Helical" evidence="7">
    <location>
        <begin position="190"/>
        <end position="212"/>
    </location>
</feature>
<dbReference type="STRING" id="284581.AMD01_17495"/>
<dbReference type="AlphaFoldDB" id="A0A0M0KVT3"/>
<proteinExistence type="inferred from homology"/>
<dbReference type="PROSITE" id="PS50111">
    <property type="entry name" value="CHEMOTAXIS_TRANSDUC_2"/>
    <property type="match status" value="1"/>
</dbReference>
<keyword evidence="3 7" id="KW-0472">Membrane</keyword>
<evidence type="ECO:0008006" key="12">
    <source>
        <dbReference type="Google" id="ProtNLM"/>
    </source>
</evidence>
<dbReference type="InterPro" id="IPR004090">
    <property type="entry name" value="Chemotax_Me-accpt_rcpt"/>
</dbReference>
<dbReference type="OrthoDB" id="358716at2"/>
<dbReference type="PANTHER" id="PTHR32089">
    <property type="entry name" value="METHYL-ACCEPTING CHEMOTAXIS PROTEIN MCPB"/>
    <property type="match status" value="1"/>
</dbReference>
<dbReference type="Gene3D" id="1.10.287.950">
    <property type="entry name" value="Methyl-accepting chemotaxis protein"/>
    <property type="match status" value="1"/>
</dbReference>
<evidence type="ECO:0000256" key="4">
    <source>
        <dbReference type="ARBA" id="ARBA00023224"/>
    </source>
</evidence>
<evidence type="ECO:0000256" key="5">
    <source>
        <dbReference type="ARBA" id="ARBA00029447"/>
    </source>
</evidence>
<dbReference type="PROSITE" id="PS50885">
    <property type="entry name" value="HAMP"/>
    <property type="match status" value="1"/>
</dbReference>
<dbReference type="CDD" id="cd11386">
    <property type="entry name" value="MCP_signal"/>
    <property type="match status" value="1"/>
</dbReference>
<dbReference type="GO" id="GO:0005886">
    <property type="term" value="C:plasma membrane"/>
    <property type="evidence" value="ECO:0007669"/>
    <property type="project" value="UniProtKB-SubCell"/>
</dbReference>
<dbReference type="GO" id="GO:0007165">
    <property type="term" value="P:signal transduction"/>
    <property type="evidence" value="ECO:0007669"/>
    <property type="project" value="UniProtKB-KW"/>
</dbReference>
<dbReference type="GO" id="GO:0006935">
    <property type="term" value="P:chemotaxis"/>
    <property type="evidence" value="ECO:0007669"/>
    <property type="project" value="InterPro"/>
</dbReference>
<comment type="subcellular location">
    <subcellularLocation>
        <location evidence="1">Cell membrane</location>
    </subcellularLocation>
</comment>
<dbReference type="FunFam" id="1.10.287.950:FF:000001">
    <property type="entry name" value="Methyl-accepting chemotaxis sensory transducer"/>
    <property type="match status" value="1"/>
</dbReference>
<evidence type="ECO:0000256" key="3">
    <source>
        <dbReference type="ARBA" id="ARBA00023136"/>
    </source>
</evidence>
<protein>
    <recommendedName>
        <fullName evidence="12">Methyl-accepting chemotaxis protein</fullName>
    </recommendedName>
</protein>
<keyword evidence="7" id="KW-0812">Transmembrane</keyword>
<dbReference type="InterPro" id="IPR047347">
    <property type="entry name" value="YvaQ-like_sensor"/>
</dbReference>
<dbReference type="PANTHER" id="PTHR32089:SF112">
    <property type="entry name" value="LYSOZYME-LIKE PROTEIN-RELATED"/>
    <property type="match status" value="1"/>
</dbReference>
<feature type="domain" description="Methyl-accepting transducer" evidence="8">
    <location>
        <begin position="284"/>
        <end position="520"/>
    </location>
</feature>
<dbReference type="SUPFAM" id="SSF58104">
    <property type="entry name" value="Methyl-accepting chemotaxis protein (MCP) signaling domain"/>
    <property type="match status" value="1"/>
</dbReference>
<evidence type="ECO:0000256" key="1">
    <source>
        <dbReference type="ARBA" id="ARBA00004236"/>
    </source>
</evidence>
<dbReference type="EMBL" id="LILC01000023">
    <property type="protein sequence ID" value="KOO42931.1"/>
    <property type="molecule type" value="Genomic_DNA"/>
</dbReference>